<sequence length="232" mass="26751">DRSPVRPPPGVPMFTFHIYAVLDKAFRFNQEHDRLQLQNQQEYFPPLVITHFVGLKQEGYLVEARLSVEESSLRRGSGVTYLYCVKQRVKEISGTATRHIYIPSDPSIKEMHLYEGLISRYDEKSFFHKMFSWKNKKGVEISNAWQSSATTLLNRIFQKWTPSDKQSTESLCQSLRYFMGSLGSAHTRMAYPDHSHPPQVKVSELISENLLQILKGEPKEKLPSSCRDTSPL</sequence>
<name>A0A9Y3S876_9CICH</name>
<proteinExistence type="predicted"/>
<dbReference type="GO" id="GO:0002040">
    <property type="term" value="P:sprouting angiogenesis"/>
    <property type="evidence" value="ECO:0007669"/>
    <property type="project" value="TreeGrafter"/>
</dbReference>
<dbReference type="GO" id="GO:0004842">
    <property type="term" value="F:ubiquitin-protein transferase activity"/>
    <property type="evidence" value="ECO:0007669"/>
    <property type="project" value="InterPro"/>
</dbReference>
<feature type="non-terminal residue" evidence="2">
    <location>
        <position position="1"/>
    </location>
</feature>
<dbReference type="GO" id="GO:0005829">
    <property type="term" value="C:cytosol"/>
    <property type="evidence" value="ECO:0007669"/>
    <property type="project" value="TreeGrafter"/>
</dbReference>
<dbReference type="AlphaFoldDB" id="A0A9Y3S876"/>
<evidence type="ECO:0000313" key="1">
    <source>
        <dbReference type="Proteomes" id="UP000695023"/>
    </source>
</evidence>
<organism evidence="1 2">
    <name type="scientific">Pundamilia nyererei</name>
    <dbReference type="NCBI Taxonomy" id="303518"/>
    <lineage>
        <taxon>Eukaryota</taxon>
        <taxon>Metazoa</taxon>
        <taxon>Chordata</taxon>
        <taxon>Craniata</taxon>
        <taxon>Vertebrata</taxon>
        <taxon>Euteleostomi</taxon>
        <taxon>Actinopterygii</taxon>
        <taxon>Neopterygii</taxon>
        <taxon>Teleostei</taxon>
        <taxon>Neoteleostei</taxon>
        <taxon>Acanthomorphata</taxon>
        <taxon>Ovalentaria</taxon>
        <taxon>Cichlomorphae</taxon>
        <taxon>Cichliformes</taxon>
        <taxon>Cichlidae</taxon>
        <taxon>African cichlids</taxon>
        <taxon>Pseudocrenilabrinae</taxon>
        <taxon>Haplochromini</taxon>
        <taxon>Pundamilia</taxon>
    </lineage>
</organism>
<protein>
    <submittedName>
        <fullName evidence="2">Uncharacterized protein LOC102208789</fullName>
    </submittedName>
</protein>
<evidence type="ECO:0000313" key="2">
    <source>
        <dbReference type="RefSeq" id="XP_005755928.1"/>
    </source>
</evidence>
<dbReference type="GO" id="GO:0006511">
    <property type="term" value="P:ubiquitin-dependent protein catabolic process"/>
    <property type="evidence" value="ECO:0007669"/>
    <property type="project" value="TreeGrafter"/>
</dbReference>
<accession>A0A9Y3S876</accession>
<dbReference type="Proteomes" id="UP000695023">
    <property type="component" value="Unplaced"/>
</dbReference>
<dbReference type="GO" id="GO:0005730">
    <property type="term" value="C:nucleolus"/>
    <property type="evidence" value="ECO:0007669"/>
    <property type="project" value="TreeGrafter"/>
</dbReference>
<dbReference type="InterPro" id="IPR031248">
    <property type="entry name" value="RNF213"/>
</dbReference>
<dbReference type="GO" id="GO:2000051">
    <property type="term" value="P:negative regulation of non-canonical Wnt signaling pathway"/>
    <property type="evidence" value="ECO:0007669"/>
    <property type="project" value="TreeGrafter"/>
</dbReference>
<dbReference type="PANTHER" id="PTHR22605:SF21">
    <property type="entry name" value="E3 UBIQUITIN-PROTEIN LIGASE RNF213-BETA"/>
    <property type="match status" value="1"/>
</dbReference>
<dbReference type="GeneID" id="102208789"/>
<dbReference type="GO" id="GO:0016887">
    <property type="term" value="F:ATP hydrolysis activity"/>
    <property type="evidence" value="ECO:0007669"/>
    <property type="project" value="InterPro"/>
</dbReference>
<reference evidence="2" key="1">
    <citation type="submission" date="2025-08" db="UniProtKB">
        <authorList>
            <consortium name="RefSeq"/>
        </authorList>
    </citation>
    <scope>IDENTIFICATION</scope>
</reference>
<dbReference type="GO" id="GO:0016020">
    <property type="term" value="C:membrane"/>
    <property type="evidence" value="ECO:0007669"/>
    <property type="project" value="TreeGrafter"/>
</dbReference>
<gene>
    <name evidence="2" type="primary">LOC102208789</name>
</gene>
<dbReference type="RefSeq" id="XP_005755928.1">
    <property type="nucleotide sequence ID" value="XM_005755871.1"/>
</dbReference>
<feature type="non-terminal residue" evidence="2">
    <location>
        <position position="232"/>
    </location>
</feature>
<keyword evidence="1" id="KW-1185">Reference proteome</keyword>
<dbReference type="PANTHER" id="PTHR22605">
    <property type="entry name" value="RZ-TYPE DOMAIN-CONTAINING PROTEIN"/>
    <property type="match status" value="1"/>
</dbReference>